<organism evidence="2">
    <name type="scientific">Hexamita inflata</name>
    <dbReference type="NCBI Taxonomy" id="28002"/>
    <lineage>
        <taxon>Eukaryota</taxon>
        <taxon>Metamonada</taxon>
        <taxon>Diplomonadida</taxon>
        <taxon>Hexamitidae</taxon>
        <taxon>Hexamitinae</taxon>
        <taxon>Hexamita</taxon>
    </lineage>
</organism>
<dbReference type="EMBL" id="CATOUU010000909">
    <property type="protein sequence ID" value="CAI9958687.1"/>
    <property type="molecule type" value="Genomic_DNA"/>
</dbReference>
<evidence type="ECO:0000313" key="1">
    <source>
        <dbReference type="EMBL" id="CAI9958674.1"/>
    </source>
</evidence>
<accession>A0AA86QLG0</accession>
<sequence length="97" mass="11853">MIKQRISHQLTENCCMLQQIHKLLHYLEEYQELHIKQKKYIHWTKEEDVLLENLQNLTGIYDHKIISAFIISKSPAQVYQRMRYLKERNNKQIVSKQ</sequence>
<dbReference type="InterPro" id="IPR001005">
    <property type="entry name" value="SANT/Myb"/>
</dbReference>
<name>A0AA86QLG0_9EUKA</name>
<evidence type="ECO:0000313" key="2">
    <source>
        <dbReference type="EMBL" id="CAI9958687.1"/>
    </source>
</evidence>
<dbReference type="EMBL" id="CATOUU010000909">
    <property type="protein sequence ID" value="CAI9958674.1"/>
    <property type="molecule type" value="Genomic_DNA"/>
</dbReference>
<dbReference type="Gene3D" id="1.10.10.60">
    <property type="entry name" value="Homeodomain-like"/>
    <property type="match status" value="1"/>
</dbReference>
<dbReference type="InterPro" id="IPR009057">
    <property type="entry name" value="Homeodomain-like_sf"/>
</dbReference>
<dbReference type="EMBL" id="CAXDID020000076">
    <property type="protein sequence ID" value="CAL6016311.1"/>
    <property type="molecule type" value="Genomic_DNA"/>
</dbReference>
<dbReference type="SUPFAM" id="SSF46689">
    <property type="entry name" value="Homeodomain-like"/>
    <property type="match status" value="1"/>
</dbReference>
<keyword evidence="5" id="KW-1185">Reference proteome</keyword>
<evidence type="ECO:0000313" key="3">
    <source>
        <dbReference type="EMBL" id="CAL6016285.1"/>
    </source>
</evidence>
<reference evidence="2" key="1">
    <citation type="submission" date="2023-06" db="EMBL/GenBank/DDBJ databases">
        <authorList>
            <person name="Kurt Z."/>
        </authorList>
    </citation>
    <scope>NUCLEOTIDE SEQUENCE</scope>
</reference>
<evidence type="ECO:0000313" key="5">
    <source>
        <dbReference type="Proteomes" id="UP001642409"/>
    </source>
</evidence>
<dbReference type="AlphaFoldDB" id="A0AA86QLG0"/>
<gene>
    <name evidence="3" type="ORF">HINF_LOCUS25431</name>
    <name evidence="4" type="ORF">HINF_LOCUS25444</name>
    <name evidence="1" type="ORF">HINF_LOCUS46319</name>
    <name evidence="2" type="ORF">HINF_LOCUS46332</name>
</gene>
<dbReference type="CDD" id="cd00167">
    <property type="entry name" value="SANT"/>
    <property type="match status" value="1"/>
</dbReference>
<dbReference type="EMBL" id="CAXDID020000076">
    <property type="protein sequence ID" value="CAL6016285.1"/>
    <property type="molecule type" value="Genomic_DNA"/>
</dbReference>
<proteinExistence type="predicted"/>
<dbReference type="Proteomes" id="UP001642409">
    <property type="component" value="Unassembled WGS sequence"/>
</dbReference>
<protein>
    <submittedName>
        <fullName evidence="2">SANT/Myb domain</fullName>
    </submittedName>
    <submittedName>
        <fullName evidence="3">SANT/Myb_domain</fullName>
    </submittedName>
</protein>
<evidence type="ECO:0000313" key="4">
    <source>
        <dbReference type="EMBL" id="CAL6016311.1"/>
    </source>
</evidence>
<comment type="caution">
    <text evidence="2">The sequence shown here is derived from an EMBL/GenBank/DDBJ whole genome shotgun (WGS) entry which is preliminary data.</text>
</comment>
<reference evidence="3 5" key="2">
    <citation type="submission" date="2024-07" db="EMBL/GenBank/DDBJ databases">
        <authorList>
            <person name="Akdeniz Z."/>
        </authorList>
    </citation>
    <scope>NUCLEOTIDE SEQUENCE [LARGE SCALE GENOMIC DNA]</scope>
</reference>